<dbReference type="PANTHER" id="PTHR45937">
    <property type="entry name" value="ASPARAGINE SYNTHETASE DOMAIN-CONTAINING PROTEIN 1"/>
    <property type="match status" value="1"/>
</dbReference>
<accession>A0A875S661</accession>
<dbReference type="GO" id="GO:0006529">
    <property type="term" value="P:asparagine biosynthetic process"/>
    <property type="evidence" value="ECO:0007669"/>
    <property type="project" value="UniProtKB-KW"/>
</dbReference>
<dbReference type="GO" id="GO:0004066">
    <property type="term" value="F:asparagine synthase (glutamine-hydrolyzing) activity"/>
    <property type="evidence" value="ECO:0007669"/>
    <property type="project" value="InterPro"/>
</dbReference>
<dbReference type="Gene3D" id="3.60.20.10">
    <property type="entry name" value="Glutamine Phosphoribosylpyrophosphate, subunit 1, domain 1"/>
    <property type="match status" value="1"/>
</dbReference>
<evidence type="ECO:0000313" key="10">
    <source>
        <dbReference type="Proteomes" id="UP000662931"/>
    </source>
</evidence>
<name>A0A875S661_EENNA</name>
<dbReference type="InterPro" id="IPR014729">
    <property type="entry name" value="Rossmann-like_a/b/a_fold"/>
</dbReference>
<dbReference type="Proteomes" id="UP000662931">
    <property type="component" value="Chromosome 3"/>
</dbReference>
<dbReference type="PANTHER" id="PTHR45937:SF1">
    <property type="entry name" value="ASPARAGINE SYNTHETASE DOMAIN-CONTAINING PROTEIN 1"/>
    <property type="match status" value="1"/>
</dbReference>
<dbReference type="OrthoDB" id="10252281at2759"/>
<evidence type="ECO:0000259" key="8">
    <source>
        <dbReference type="Pfam" id="PF13537"/>
    </source>
</evidence>
<feature type="domain" description="Asparagine synthetase" evidence="7">
    <location>
        <begin position="253"/>
        <end position="549"/>
    </location>
</feature>
<dbReference type="PIRSF" id="PIRSF001589">
    <property type="entry name" value="Asn_synthetase_glu-h"/>
    <property type="match status" value="1"/>
</dbReference>
<dbReference type="InterPro" id="IPR006426">
    <property type="entry name" value="Asn_synth_AEB"/>
</dbReference>
<evidence type="ECO:0000256" key="2">
    <source>
        <dbReference type="ARBA" id="ARBA00022741"/>
    </source>
</evidence>
<keyword evidence="2 6" id="KW-0547">Nucleotide-binding</keyword>
<evidence type="ECO:0000256" key="4">
    <source>
        <dbReference type="ARBA" id="ARBA00022888"/>
    </source>
</evidence>
<dbReference type="Gene3D" id="3.40.50.620">
    <property type="entry name" value="HUPs"/>
    <property type="match status" value="1"/>
</dbReference>
<keyword evidence="3 6" id="KW-0067">ATP-binding</keyword>
<dbReference type="AlphaFoldDB" id="A0A875S661"/>
<keyword evidence="4" id="KW-0061">Asparagine biosynthesis</keyword>
<evidence type="ECO:0000256" key="5">
    <source>
        <dbReference type="ARBA" id="ARBA00022962"/>
    </source>
</evidence>
<keyword evidence="10" id="KW-1185">Reference proteome</keyword>
<dbReference type="InterPro" id="IPR051857">
    <property type="entry name" value="Asn_synthetase_domain"/>
</dbReference>
<reference evidence="9" key="1">
    <citation type="submission" date="2020-10" db="EMBL/GenBank/DDBJ databases">
        <authorList>
            <person name="Roach M.J.R."/>
        </authorList>
    </citation>
    <scope>NUCLEOTIDE SEQUENCE</scope>
    <source>
        <strain evidence="9">CBS 1945</strain>
    </source>
</reference>
<organism evidence="9 10">
    <name type="scientific">Eeniella nana</name>
    <name type="common">Yeast</name>
    <name type="synonym">Brettanomyces nanus</name>
    <dbReference type="NCBI Taxonomy" id="13502"/>
    <lineage>
        <taxon>Eukaryota</taxon>
        <taxon>Fungi</taxon>
        <taxon>Dikarya</taxon>
        <taxon>Ascomycota</taxon>
        <taxon>Saccharomycotina</taxon>
        <taxon>Pichiomycetes</taxon>
        <taxon>Pichiales</taxon>
        <taxon>Pichiaceae</taxon>
        <taxon>Brettanomyces</taxon>
    </lineage>
</organism>
<protein>
    <recommendedName>
        <fullName evidence="11">Asparagine synthase (glutamine-hydrolyzing)</fullName>
    </recommendedName>
</protein>
<evidence type="ECO:0000256" key="1">
    <source>
        <dbReference type="ARBA" id="ARBA00022605"/>
    </source>
</evidence>
<dbReference type="SUPFAM" id="SSF52402">
    <property type="entry name" value="Adenine nucleotide alpha hydrolases-like"/>
    <property type="match status" value="1"/>
</dbReference>
<dbReference type="GeneID" id="62196248"/>
<dbReference type="Pfam" id="PF13537">
    <property type="entry name" value="GATase_7"/>
    <property type="match status" value="1"/>
</dbReference>
<dbReference type="InterPro" id="IPR029055">
    <property type="entry name" value="Ntn_hydrolases_N"/>
</dbReference>
<dbReference type="RefSeq" id="XP_038779057.1">
    <property type="nucleotide sequence ID" value="XM_038923129.1"/>
</dbReference>
<dbReference type="GO" id="GO:0005524">
    <property type="term" value="F:ATP binding"/>
    <property type="evidence" value="ECO:0007669"/>
    <property type="project" value="UniProtKB-KW"/>
</dbReference>
<proteinExistence type="predicted"/>
<dbReference type="SUPFAM" id="SSF56235">
    <property type="entry name" value="N-terminal nucleophile aminohydrolases (Ntn hydrolases)"/>
    <property type="match status" value="1"/>
</dbReference>
<dbReference type="InterPro" id="IPR017932">
    <property type="entry name" value="GATase_2_dom"/>
</dbReference>
<dbReference type="Pfam" id="PF00733">
    <property type="entry name" value="Asn_synthase"/>
    <property type="match status" value="1"/>
</dbReference>
<dbReference type="KEGG" id="bnn:FOA43_002847"/>
<sequence>MCGILLHFNSEQTFGRAHKESLNSGSLENLGDLENSISELPSSSKTSLSGSISPIFNVLVPEILARGSDYSQYYCQPHLELFSSVLSLRQPLTKQPFIKDDRFIIQFNGELYNDEIPLHSNDLEFIYKRLQDYNGDIIKTIGSLHGGFAYSIIDLTNSKVYFGKDILGKKSLAYSLIEGTGELFISSCFPEEDNQTTFFKECLNAVVYVFDMNKRSIGMLRYEDSADLPDKLAVNNRWLTDDDPSEEFLVSELHKELTEAVRRRVETIFPVHNSKSKFAILFSGGIDCTLLAALCAEILEGPVTIDLLNVSFDNPRTKTDPSQTPDRRLARKSWSHLEERYRNSQIKFHLVEIDVPYESYLKHKQKVVNLIRPNDTAMDLSIAIAFYFAASGMGKDSISECKVLLSGLGADELFAGYTRHERIFTGISNQVRRQLKQKPVKDATVYKMNELVNKLRQELQYDLSNLYIRNLSRDDKVISCWSKEIRYPYLDYDFMRFVTSKVPLSSKLHYDDQTGEIVRKYLLRLLARKMGLDWVAEEPKRAIQFGARSAKMEEGAGKMKGTDKIY</sequence>
<gene>
    <name evidence="9" type="ORF">FOA43_002847</name>
</gene>
<keyword evidence="5" id="KW-0315">Glutamine amidotransferase</keyword>
<evidence type="ECO:0000259" key="7">
    <source>
        <dbReference type="Pfam" id="PF00733"/>
    </source>
</evidence>
<feature type="domain" description="Glutamine amidotransferase type-2" evidence="8">
    <location>
        <begin position="93"/>
        <end position="186"/>
    </location>
</feature>
<dbReference type="EMBL" id="CP064814">
    <property type="protein sequence ID" value="QPG75492.1"/>
    <property type="molecule type" value="Genomic_DNA"/>
</dbReference>
<dbReference type="InterPro" id="IPR001962">
    <property type="entry name" value="Asn_synthase"/>
</dbReference>
<evidence type="ECO:0008006" key="11">
    <source>
        <dbReference type="Google" id="ProtNLM"/>
    </source>
</evidence>
<keyword evidence="1" id="KW-0028">Amino-acid biosynthesis</keyword>
<dbReference type="CDD" id="cd01991">
    <property type="entry name" value="Asn_synthase_B_C"/>
    <property type="match status" value="1"/>
</dbReference>
<evidence type="ECO:0000256" key="6">
    <source>
        <dbReference type="PIRNR" id="PIRNR001589"/>
    </source>
</evidence>
<evidence type="ECO:0000256" key="3">
    <source>
        <dbReference type="ARBA" id="ARBA00022840"/>
    </source>
</evidence>
<evidence type="ECO:0000313" key="9">
    <source>
        <dbReference type="EMBL" id="QPG75492.1"/>
    </source>
</evidence>